<dbReference type="Pfam" id="PF16679">
    <property type="entry name" value="CDT1_C"/>
    <property type="match status" value="1"/>
</dbReference>
<reference evidence="4" key="1">
    <citation type="journal article" date="2021" name="Nat. Commun.">
        <title>Genomic analyses provide insights into spinach domestication and the genetic basis of agronomic traits.</title>
        <authorList>
            <person name="Cai X."/>
            <person name="Sun X."/>
            <person name="Xu C."/>
            <person name="Sun H."/>
            <person name="Wang X."/>
            <person name="Ge C."/>
            <person name="Zhang Z."/>
            <person name="Wang Q."/>
            <person name="Fei Z."/>
            <person name="Jiao C."/>
            <person name="Wang Q."/>
        </authorList>
    </citation>
    <scope>NUCLEOTIDE SEQUENCE [LARGE SCALE GENOMIC DNA]</scope>
    <source>
        <strain evidence="4">cv. Varoflay</strain>
    </source>
</reference>
<dbReference type="InterPro" id="IPR032054">
    <property type="entry name" value="Cdt1_C"/>
</dbReference>
<keyword evidence="4" id="KW-1185">Reference proteome</keyword>
<dbReference type="GO" id="GO:0005634">
    <property type="term" value="C:nucleus"/>
    <property type="evidence" value="ECO:0000318"/>
    <property type="project" value="GO_Central"/>
</dbReference>
<evidence type="ECO:0000313" key="4">
    <source>
        <dbReference type="Proteomes" id="UP000813463"/>
    </source>
</evidence>
<dbReference type="Gene3D" id="1.10.10.1420">
    <property type="entry name" value="DNA replication factor Cdt1, C-terminal WH domain"/>
    <property type="match status" value="1"/>
</dbReference>
<keyword evidence="2" id="KW-0131">Cell cycle</keyword>
<dbReference type="SUPFAM" id="SSF46785">
    <property type="entry name" value="Winged helix' DNA-binding domain"/>
    <property type="match status" value="1"/>
</dbReference>
<dbReference type="AlphaFoldDB" id="A0A9R0JRH2"/>
<gene>
    <name evidence="5" type="primary">LOC110784300</name>
</gene>
<dbReference type="InterPro" id="IPR045173">
    <property type="entry name" value="Cdt1"/>
</dbReference>
<reference evidence="5" key="2">
    <citation type="submission" date="2025-08" db="UniProtKB">
        <authorList>
            <consortium name="RefSeq"/>
        </authorList>
    </citation>
    <scope>IDENTIFICATION</scope>
    <source>
        <tissue evidence="5">Leaf</tissue>
    </source>
</reference>
<dbReference type="InterPro" id="IPR036390">
    <property type="entry name" value="WH_DNA-bd_sf"/>
</dbReference>
<proteinExistence type="inferred from homology"/>
<dbReference type="InterPro" id="IPR014939">
    <property type="entry name" value="CDT1_Gemini-bd-like"/>
</dbReference>
<accession>A0A9R0JRH2</accession>
<dbReference type="GeneID" id="110784300"/>
<dbReference type="PANTHER" id="PTHR28637">
    <property type="entry name" value="DNA REPLICATION FACTOR CDT1"/>
    <property type="match status" value="1"/>
</dbReference>
<dbReference type="PANTHER" id="PTHR28637:SF1">
    <property type="entry name" value="DNA REPLICATION FACTOR CDT1"/>
    <property type="match status" value="1"/>
</dbReference>
<dbReference type="GO" id="GO:0000278">
    <property type="term" value="P:mitotic cell cycle"/>
    <property type="evidence" value="ECO:0000318"/>
    <property type="project" value="GO_Central"/>
</dbReference>
<evidence type="ECO:0000256" key="1">
    <source>
        <dbReference type="ARBA" id="ARBA00008356"/>
    </source>
</evidence>
<name>A0A9R0JRH2_SPIOL</name>
<dbReference type="InterPro" id="IPR038090">
    <property type="entry name" value="Cdt1_C_WH_dom_sf"/>
</dbReference>
<dbReference type="OrthoDB" id="341730at2759"/>
<comment type="similarity">
    <text evidence="1">Belongs to the Cdt1 family.</text>
</comment>
<dbReference type="Proteomes" id="UP000813463">
    <property type="component" value="Chromosome 5"/>
</dbReference>
<dbReference type="Pfam" id="PF08839">
    <property type="entry name" value="CDT1"/>
    <property type="match status" value="1"/>
</dbReference>
<dbReference type="GO" id="GO:0071163">
    <property type="term" value="P:DNA replication preinitiation complex assembly"/>
    <property type="evidence" value="ECO:0000318"/>
    <property type="project" value="GO_Central"/>
</dbReference>
<dbReference type="RefSeq" id="XP_021844436.1">
    <property type="nucleotide sequence ID" value="XM_021988744.2"/>
</dbReference>
<protein>
    <submittedName>
        <fullName evidence="5">CDT1-like protein a, chloroplastic</fullName>
    </submittedName>
</protein>
<evidence type="ECO:0000313" key="5">
    <source>
        <dbReference type="RefSeq" id="XP_021844436.1"/>
    </source>
</evidence>
<feature type="domain" description="CDT1 Geminin-binding" evidence="3">
    <location>
        <begin position="104"/>
        <end position="238"/>
    </location>
</feature>
<dbReference type="GO" id="GO:0000076">
    <property type="term" value="P:DNA replication checkpoint signaling"/>
    <property type="evidence" value="ECO:0000318"/>
    <property type="project" value="GO_Central"/>
</dbReference>
<dbReference type="GO" id="GO:0070182">
    <property type="term" value="F:DNA polymerase binding"/>
    <property type="evidence" value="ECO:0000318"/>
    <property type="project" value="GO_Central"/>
</dbReference>
<organism evidence="4 5">
    <name type="scientific">Spinacia oleracea</name>
    <name type="common">Spinach</name>
    <dbReference type="NCBI Taxonomy" id="3562"/>
    <lineage>
        <taxon>Eukaryota</taxon>
        <taxon>Viridiplantae</taxon>
        <taxon>Streptophyta</taxon>
        <taxon>Embryophyta</taxon>
        <taxon>Tracheophyta</taxon>
        <taxon>Spermatophyta</taxon>
        <taxon>Magnoliopsida</taxon>
        <taxon>eudicotyledons</taxon>
        <taxon>Gunneridae</taxon>
        <taxon>Pentapetalae</taxon>
        <taxon>Caryophyllales</taxon>
        <taxon>Chenopodiaceae</taxon>
        <taxon>Chenopodioideae</taxon>
        <taxon>Anserineae</taxon>
        <taxon>Spinacia</taxon>
    </lineage>
</organism>
<evidence type="ECO:0000259" key="3">
    <source>
        <dbReference type="SMART" id="SM01075"/>
    </source>
</evidence>
<dbReference type="GO" id="GO:0003677">
    <property type="term" value="F:DNA binding"/>
    <property type="evidence" value="ECO:0000318"/>
    <property type="project" value="GO_Central"/>
</dbReference>
<evidence type="ECO:0000256" key="2">
    <source>
        <dbReference type="ARBA" id="ARBA00023306"/>
    </source>
</evidence>
<dbReference type="KEGG" id="soe:110784300"/>
<dbReference type="GO" id="GO:0030174">
    <property type="term" value="P:regulation of DNA-templated DNA replication initiation"/>
    <property type="evidence" value="ECO:0000318"/>
    <property type="project" value="GO_Central"/>
</dbReference>
<sequence length="560" mass="62144">MDSSKTPLMIPFKSKKPLLTTPVKKNNNSNLAAVATPERANPNPSTRIRKQNFALSISDVRRTALQLQKSNNAGSDLPKVVPEKVIGSGIGQKLKGSAKPSASLPQKYEMLCEFFNAMVSSIRLLRLKRQQSTLTKLAKSIESLTDRRFTLHHLAQLKYLMPQVIVAKKIRVQDEETKCMKEELLVSLEVVVVETDKNVKGGGGGGFSQLKEIFRSQIMDFYKTQHEDADVPEGELPHLFYQPKQEPEENMNKTTPATLAASLSAPSFKRRFSSMANKPSSSFSETFTKETTSVEANATLCDFASTPAKLASIPPSSSFSETFIKEITSVEANATLFDFASTPAKLASIPAELISTPAELASTPADLASTPARLMAATPTLRPPKRSLFCDSPNKSSKRSKSLKFVENSIDIEEDQFSQVNPTQSSIISKDDVLEILPEGLLQSLLEKERKSIEEKDPVFVQAKRRQQLIASVPKLFDMILLLFKSINRSVITKEELIYKLLSGHLEIVDRAEIEEQLNLLQQLAPEYISEQLSISGDTLLRLNKSSCHESIRNKLFEAK</sequence>
<dbReference type="CDD" id="cd08767">
    <property type="entry name" value="Cdt1_c"/>
    <property type="match status" value="1"/>
</dbReference>
<dbReference type="SMART" id="SM01075">
    <property type="entry name" value="CDT1"/>
    <property type="match status" value="1"/>
</dbReference>